<dbReference type="InterPro" id="IPR029058">
    <property type="entry name" value="AB_hydrolase_fold"/>
</dbReference>
<sequence length="89" mass="10024">MLVRSLHWDHAQEYLEAPRRAWRVEGQLFGYVRKARGLVRVLVRCSGHEVGYLNPLGEEIHDAGHFPVGTPRRDGTAGVAGAARWTLIH</sequence>
<evidence type="ECO:0000313" key="1">
    <source>
        <dbReference type="EMBL" id="MPC21146.1"/>
    </source>
</evidence>
<protein>
    <submittedName>
        <fullName evidence="1">Uncharacterized protein</fullName>
    </submittedName>
</protein>
<keyword evidence="2" id="KW-1185">Reference proteome</keyword>
<dbReference type="EMBL" id="VSRR010000946">
    <property type="protein sequence ID" value="MPC21146.1"/>
    <property type="molecule type" value="Genomic_DNA"/>
</dbReference>
<dbReference type="Proteomes" id="UP000324222">
    <property type="component" value="Unassembled WGS sequence"/>
</dbReference>
<dbReference type="SUPFAM" id="SSF53474">
    <property type="entry name" value="alpha/beta-Hydrolases"/>
    <property type="match status" value="1"/>
</dbReference>
<accession>A0A5B7DJD4</accession>
<name>A0A5B7DJD4_PORTR</name>
<dbReference type="AlphaFoldDB" id="A0A5B7DJD4"/>
<proteinExistence type="predicted"/>
<evidence type="ECO:0000313" key="2">
    <source>
        <dbReference type="Proteomes" id="UP000324222"/>
    </source>
</evidence>
<gene>
    <name evidence="1" type="ORF">E2C01_014122</name>
</gene>
<organism evidence="1 2">
    <name type="scientific">Portunus trituberculatus</name>
    <name type="common">Swimming crab</name>
    <name type="synonym">Neptunus trituberculatus</name>
    <dbReference type="NCBI Taxonomy" id="210409"/>
    <lineage>
        <taxon>Eukaryota</taxon>
        <taxon>Metazoa</taxon>
        <taxon>Ecdysozoa</taxon>
        <taxon>Arthropoda</taxon>
        <taxon>Crustacea</taxon>
        <taxon>Multicrustacea</taxon>
        <taxon>Malacostraca</taxon>
        <taxon>Eumalacostraca</taxon>
        <taxon>Eucarida</taxon>
        <taxon>Decapoda</taxon>
        <taxon>Pleocyemata</taxon>
        <taxon>Brachyura</taxon>
        <taxon>Eubrachyura</taxon>
        <taxon>Portunoidea</taxon>
        <taxon>Portunidae</taxon>
        <taxon>Portuninae</taxon>
        <taxon>Portunus</taxon>
    </lineage>
</organism>
<reference evidence="1 2" key="1">
    <citation type="submission" date="2019-05" db="EMBL/GenBank/DDBJ databases">
        <title>Another draft genome of Portunus trituberculatus and its Hox gene families provides insights of decapod evolution.</title>
        <authorList>
            <person name="Jeong J.-H."/>
            <person name="Song I."/>
            <person name="Kim S."/>
            <person name="Choi T."/>
            <person name="Kim D."/>
            <person name="Ryu S."/>
            <person name="Kim W."/>
        </authorList>
    </citation>
    <scope>NUCLEOTIDE SEQUENCE [LARGE SCALE GENOMIC DNA]</scope>
    <source>
        <tissue evidence="1">Muscle</tissue>
    </source>
</reference>
<dbReference type="Gene3D" id="3.40.50.1820">
    <property type="entry name" value="alpha/beta hydrolase"/>
    <property type="match status" value="1"/>
</dbReference>
<comment type="caution">
    <text evidence="1">The sequence shown here is derived from an EMBL/GenBank/DDBJ whole genome shotgun (WGS) entry which is preliminary data.</text>
</comment>